<evidence type="ECO:0000313" key="3">
    <source>
        <dbReference type="EMBL" id="OHU79183.1"/>
    </source>
</evidence>
<evidence type="ECO:0000259" key="1">
    <source>
        <dbReference type="Pfam" id="PF04248"/>
    </source>
</evidence>
<proteinExistence type="predicted"/>
<accession>A0A1S1KBQ8</accession>
<dbReference type="InterPro" id="IPR007361">
    <property type="entry name" value="DUF427"/>
</dbReference>
<protein>
    <submittedName>
        <fullName evidence="3">Carbohydrate sulfotransferase</fullName>
    </submittedName>
</protein>
<name>A0A1S1KBQ8_MYCCH</name>
<dbReference type="Proteomes" id="UP000180113">
    <property type="component" value="Unassembled WGS sequence"/>
</dbReference>
<reference evidence="2 5" key="1">
    <citation type="submission" date="2016-10" db="EMBL/GenBank/DDBJ databases">
        <title>Evaluation of Human, Animal and Environmental Mycobacterium chelonae Isolates by Core Genome Phylogenomic Analysis, Targeted Gene Comparison, and Anti-microbial Susceptibility Patterns: A Tale of Mistaken Identities.</title>
        <authorList>
            <person name="Fogelson S.B."/>
            <person name="Camus A.C."/>
            <person name="Lorenz W."/>
            <person name="Vasireddy R."/>
            <person name="Vasireddy S."/>
            <person name="Smith T."/>
            <person name="Brown-Elliott B.A."/>
            <person name="Wallace R.J.Jr."/>
            <person name="Hasan N.A."/>
            <person name="Reischl U."/>
            <person name="Sanchez S."/>
        </authorList>
    </citation>
    <scope>NUCLEOTIDE SEQUENCE [LARGE SCALE GENOMIC DNA]</scope>
    <source>
        <strain evidence="2 5">42895</strain>
    </source>
</reference>
<dbReference type="Proteomes" id="UP000179441">
    <property type="component" value="Unassembled WGS sequence"/>
</dbReference>
<dbReference type="PANTHER" id="PTHR34310:SF9">
    <property type="entry name" value="BLR5716 PROTEIN"/>
    <property type="match status" value="1"/>
</dbReference>
<keyword evidence="3" id="KW-0808">Transferase</keyword>
<dbReference type="InterPro" id="IPR038694">
    <property type="entry name" value="DUF427_sf"/>
</dbReference>
<reference evidence="3 4" key="2">
    <citation type="submission" date="2016-10" db="EMBL/GenBank/DDBJ databases">
        <title>Evaluation of Human, Veterinary and Environmental Mycobacterium chelonae Isolates by Core Genome Phylogenomic Analysis, Targeted Gene Comparison, and Anti-microbial Susceptibility Patterns: A Tale of Mistaken Identities.</title>
        <authorList>
            <person name="Fogelson S.B."/>
            <person name="Camus A.C."/>
            <person name="Lorenz W."/>
            <person name="Vasireddy R."/>
            <person name="Vasireddy S."/>
            <person name="Smith T."/>
            <person name="Brown-Elliott B.A."/>
            <person name="Wallace R.J.Jr."/>
            <person name="Hasan N.A."/>
            <person name="Reischl U."/>
            <person name="Sanchez S."/>
        </authorList>
    </citation>
    <scope>NUCLEOTIDE SEQUENCE [LARGE SCALE GENOMIC DNA]</scope>
    <source>
        <strain evidence="3 4">15518</strain>
    </source>
</reference>
<dbReference type="AlphaFoldDB" id="A0A1S1KBQ8"/>
<dbReference type="PANTHER" id="PTHR34310">
    <property type="entry name" value="DUF427 DOMAIN PROTEIN (AFU_ORTHOLOGUE AFUA_3G02220)"/>
    <property type="match status" value="1"/>
</dbReference>
<dbReference type="RefSeq" id="WP_030097450.1">
    <property type="nucleotide sequence ID" value="NZ_CP050145.1"/>
</dbReference>
<dbReference type="Pfam" id="PF04248">
    <property type="entry name" value="NTP_transf_9"/>
    <property type="match status" value="1"/>
</dbReference>
<evidence type="ECO:0000313" key="4">
    <source>
        <dbReference type="Proteomes" id="UP000179441"/>
    </source>
</evidence>
<dbReference type="EMBL" id="MLIS01000001">
    <property type="protein sequence ID" value="OHU79183.1"/>
    <property type="molecule type" value="Genomic_DNA"/>
</dbReference>
<keyword evidence="4" id="KW-1185">Reference proteome</keyword>
<evidence type="ECO:0000313" key="2">
    <source>
        <dbReference type="EMBL" id="OHT52029.1"/>
    </source>
</evidence>
<sequence length="125" mass="13955">MSTPDRPRLVPGPDHPITIEPASTRVVVTSGDVTIADTTGALRLQEASYPPVYYLPPDAVNWEVLQRTDTHTYCPYKGEASYYSVRTPEGTIEDAVWTYEDPYPAVARIARHLAFYPDRVNVTAD</sequence>
<comment type="caution">
    <text evidence="3">The sequence shown here is derived from an EMBL/GenBank/DDBJ whole genome shotgun (WGS) entry which is preliminary data.</text>
</comment>
<dbReference type="EMBL" id="MLHW01000009">
    <property type="protein sequence ID" value="OHT52029.1"/>
    <property type="molecule type" value="Genomic_DNA"/>
</dbReference>
<organism evidence="3 4">
    <name type="scientific">Mycobacteroides chelonae</name>
    <name type="common">Mycobacterium chelonae</name>
    <dbReference type="NCBI Taxonomy" id="1774"/>
    <lineage>
        <taxon>Bacteria</taxon>
        <taxon>Bacillati</taxon>
        <taxon>Actinomycetota</taxon>
        <taxon>Actinomycetes</taxon>
        <taxon>Mycobacteriales</taxon>
        <taxon>Mycobacteriaceae</taxon>
        <taxon>Mycobacteroides</taxon>
    </lineage>
</organism>
<gene>
    <name evidence="2" type="ORF">BKG62_14580</name>
    <name evidence="3" type="ORF">BKG84_13085</name>
</gene>
<dbReference type="Gene3D" id="2.170.150.40">
    <property type="entry name" value="Domain of unknown function (DUF427)"/>
    <property type="match status" value="1"/>
</dbReference>
<dbReference type="GO" id="GO:0016740">
    <property type="term" value="F:transferase activity"/>
    <property type="evidence" value="ECO:0007669"/>
    <property type="project" value="UniProtKB-KW"/>
</dbReference>
<feature type="domain" description="DUF427" evidence="1">
    <location>
        <begin position="26"/>
        <end position="118"/>
    </location>
</feature>
<evidence type="ECO:0000313" key="5">
    <source>
        <dbReference type="Proteomes" id="UP000180113"/>
    </source>
</evidence>